<gene>
    <name evidence="2" type="ORF">IMSHALPRED_000875</name>
</gene>
<name>A0A8H3EZ94_9LECA</name>
<evidence type="ECO:0000256" key="1">
    <source>
        <dbReference type="SAM" id="MobiDB-lite"/>
    </source>
</evidence>
<evidence type="ECO:0000313" key="3">
    <source>
        <dbReference type="Proteomes" id="UP000664534"/>
    </source>
</evidence>
<reference evidence="2" key="1">
    <citation type="submission" date="2021-03" db="EMBL/GenBank/DDBJ databases">
        <authorList>
            <person name="Tagirdzhanova G."/>
        </authorList>
    </citation>
    <scope>NUCLEOTIDE SEQUENCE</scope>
</reference>
<organism evidence="2 3">
    <name type="scientific">Imshaugia aleurites</name>
    <dbReference type="NCBI Taxonomy" id="172621"/>
    <lineage>
        <taxon>Eukaryota</taxon>
        <taxon>Fungi</taxon>
        <taxon>Dikarya</taxon>
        <taxon>Ascomycota</taxon>
        <taxon>Pezizomycotina</taxon>
        <taxon>Lecanoromycetes</taxon>
        <taxon>OSLEUM clade</taxon>
        <taxon>Lecanoromycetidae</taxon>
        <taxon>Lecanorales</taxon>
        <taxon>Lecanorineae</taxon>
        <taxon>Parmeliaceae</taxon>
        <taxon>Imshaugia</taxon>
    </lineage>
</organism>
<feature type="compositionally biased region" description="Acidic residues" evidence="1">
    <location>
        <begin position="26"/>
        <end position="35"/>
    </location>
</feature>
<protein>
    <submittedName>
        <fullName evidence="2">Uncharacterized protein</fullName>
    </submittedName>
</protein>
<sequence>MAQDVSQQANEGIMVLIGKESGEAYKDDDDEEEDGGGNFSYVTDEEGQWSRTKMGKDQTGLVADPSEDFQTWRDAKGFHDDDLSKLQTEGEVTLGYAGNIPAATAAEEEDLG</sequence>
<dbReference type="Proteomes" id="UP000664534">
    <property type="component" value="Unassembled WGS sequence"/>
</dbReference>
<keyword evidence="3" id="KW-1185">Reference proteome</keyword>
<feature type="region of interest" description="Disordered" evidence="1">
    <location>
        <begin position="18"/>
        <end position="63"/>
    </location>
</feature>
<dbReference type="EMBL" id="CAJPDT010000011">
    <property type="protein sequence ID" value="CAF9913007.1"/>
    <property type="molecule type" value="Genomic_DNA"/>
</dbReference>
<evidence type="ECO:0000313" key="2">
    <source>
        <dbReference type="EMBL" id="CAF9913007.1"/>
    </source>
</evidence>
<accession>A0A8H3EZ94</accession>
<comment type="caution">
    <text evidence="2">The sequence shown here is derived from an EMBL/GenBank/DDBJ whole genome shotgun (WGS) entry which is preliminary data.</text>
</comment>
<proteinExistence type="predicted"/>
<dbReference type="AlphaFoldDB" id="A0A8H3EZ94"/>